<reference evidence="1" key="1">
    <citation type="submission" date="2018-02" db="EMBL/GenBank/DDBJ databases">
        <title>Rhizophora mucronata_Transcriptome.</title>
        <authorList>
            <person name="Meera S.P."/>
            <person name="Sreeshan A."/>
            <person name="Augustine A."/>
        </authorList>
    </citation>
    <scope>NUCLEOTIDE SEQUENCE</scope>
    <source>
        <tissue evidence="1">Leaf</tissue>
    </source>
</reference>
<sequence>MVEGQDLIFWFLTETLEVKLIEFMCTFQFDCIKASALGNHA</sequence>
<name>A0A2P2N0H0_RHIMU</name>
<protein>
    <submittedName>
        <fullName evidence="1">Uncharacterized protein</fullName>
    </submittedName>
</protein>
<dbReference type="EMBL" id="GGEC01055495">
    <property type="protein sequence ID" value="MBX35979.1"/>
    <property type="molecule type" value="Transcribed_RNA"/>
</dbReference>
<accession>A0A2P2N0H0</accession>
<organism evidence="1">
    <name type="scientific">Rhizophora mucronata</name>
    <name type="common">Asiatic mangrove</name>
    <dbReference type="NCBI Taxonomy" id="61149"/>
    <lineage>
        <taxon>Eukaryota</taxon>
        <taxon>Viridiplantae</taxon>
        <taxon>Streptophyta</taxon>
        <taxon>Embryophyta</taxon>
        <taxon>Tracheophyta</taxon>
        <taxon>Spermatophyta</taxon>
        <taxon>Magnoliopsida</taxon>
        <taxon>eudicotyledons</taxon>
        <taxon>Gunneridae</taxon>
        <taxon>Pentapetalae</taxon>
        <taxon>rosids</taxon>
        <taxon>fabids</taxon>
        <taxon>Malpighiales</taxon>
        <taxon>Rhizophoraceae</taxon>
        <taxon>Rhizophora</taxon>
    </lineage>
</organism>
<proteinExistence type="predicted"/>
<evidence type="ECO:0000313" key="1">
    <source>
        <dbReference type="EMBL" id="MBX35979.1"/>
    </source>
</evidence>
<dbReference type="AlphaFoldDB" id="A0A2P2N0H0"/>